<accession>E9SAB5</accession>
<comment type="caution">
    <text evidence="2">The sequence shown here is derived from an EMBL/GenBank/DDBJ whole genome shotgun (WGS) entry which is preliminary data.</text>
</comment>
<dbReference type="AlphaFoldDB" id="E9SAB5"/>
<name>E9SAB5_RUMAL</name>
<reference evidence="2 3" key="1">
    <citation type="submission" date="2011-02" db="EMBL/GenBank/DDBJ databases">
        <authorList>
            <person name="Nelson K.E."/>
            <person name="Sutton G."/>
            <person name="Torralba M."/>
            <person name="Durkin S."/>
            <person name="Harkins D."/>
            <person name="Montgomery R."/>
            <person name="Ziemer C."/>
            <person name="Klaassens E."/>
            <person name="Ocuiv P."/>
            <person name="Morrison M."/>
        </authorList>
    </citation>
    <scope>NUCLEOTIDE SEQUENCE [LARGE SCALE GENOMIC DNA]</scope>
    <source>
        <strain evidence="2 3">8</strain>
    </source>
</reference>
<sequence>MLSNEWKRPSAPSKPAERKTNRLKRKDLRNACVSRSQVLSVIQFQ</sequence>
<dbReference type="Proteomes" id="UP000004259">
    <property type="component" value="Unassembled WGS sequence"/>
</dbReference>
<dbReference type="STRING" id="246199.CUS_4506"/>
<proteinExistence type="predicted"/>
<evidence type="ECO:0000313" key="3">
    <source>
        <dbReference type="Proteomes" id="UP000004259"/>
    </source>
</evidence>
<dbReference type="EMBL" id="ADKM02000053">
    <property type="protein sequence ID" value="EGC03775.1"/>
    <property type="molecule type" value="Genomic_DNA"/>
</dbReference>
<protein>
    <submittedName>
        <fullName evidence="2">Conserved domain protein</fullName>
    </submittedName>
</protein>
<evidence type="ECO:0000256" key="1">
    <source>
        <dbReference type="SAM" id="MobiDB-lite"/>
    </source>
</evidence>
<feature type="region of interest" description="Disordered" evidence="1">
    <location>
        <begin position="1"/>
        <end position="28"/>
    </location>
</feature>
<gene>
    <name evidence="2" type="ORF">CUS_4506</name>
</gene>
<organism evidence="2 3">
    <name type="scientific">Ruminococcus albus 8</name>
    <dbReference type="NCBI Taxonomy" id="246199"/>
    <lineage>
        <taxon>Bacteria</taxon>
        <taxon>Bacillati</taxon>
        <taxon>Bacillota</taxon>
        <taxon>Clostridia</taxon>
        <taxon>Eubacteriales</taxon>
        <taxon>Oscillospiraceae</taxon>
        <taxon>Ruminococcus</taxon>
    </lineage>
</organism>
<keyword evidence="3" id="KW-1185">Reference proteome</keyword>
<evidence type="ECO:0000313" key="2">
    <source>
        <dbReference type="EMBL" id="EGC03775.1"/>
    </source>
</evidence>